<dbReference type="Gene3D" id="1.10.10.10">
    <property type="entry name" value="Winged helix-like DNA-binding domain superfamily/Winged helix DNA-binding domain"/>
    <property type="match status" value="1"/>
</dbReference>
<keyword evidence="3" id="KW-1185">Reference proteome</keyword>
<reference evidence="2 3" key="1">
    <citation type="submission" date="2019-01" db="EMBL/GenBank/DDBJ databases">
        <title>Egibacter rhizosphaerae EGI 80759T.</title>
        <authorList>
            <person name="Chen D.-D."/>
            <person name="Tian Y."/>
            <person name="Jiao J.-Y."/>
            <person name="Zhang X.-T."/>
            <person name="Zhang Y.-G."/>
            <person name="Zhang Y."/>
            <person name="Xiao M."/>
            <person name="Shu W.-S."/>
            <person name="Li W.-J."/>
        </authorList>
    </citation>
    <scope>NUCLEOTIDE SEQUENCE [LARGE SCALE GENOMIC DNA]</scope>
    <source>
        <strain evidence="2 3">EGI 80759</strain>
    </source>
</reference>
<name>A0A411YI09_9ACTN</name>
<evidence type="ECO:0000313" key="3">
    <source>
        <dbReference type="Proteomes" id="UP000291469"/>
    </source>
</evidence>
<feature type="domain" description="Transcription regulator PadR N-terminal" evidence="1">
    <location>
        <begin position="9"/>
        <end position="84"/>
    </location>
</feature>
<evidence type="ECO:0000313" key="2">
    <source>
        <dbReference type="EMBL" id="QBI20853.1"/>
    </source>
</evidence>
<proteinExistence type="predicted"/>
<organism evidence="2 3">
    <name type="scientific">Egibacter rhizosphaerae</name>
    <dbReference type="NCBI Taxonomy" id="1670831"/>
    <lineage>
        <taxon>Bacteria</taxon>
        <taxon>Bacillati</taxon>
        <taxon>Actinomycetota</taxon>
        <taxon>Nitriliruptoria</taxon>
        <taxon>Egibacterales</taxon>
        <taxon>Egibacteraceae</taxon>
        <taxon>Egibacter</taxon>
    </lineage>
</organism>
<dbReference type="PANTHER" id="PTHR43252:SF7">
    <property type="entry name" value="TRANSCRIPTIONAL REGULATOR YQJI"/>
    <property type="match status" value="1"/>
</dbReference>
<dbReference type="RefSeq" id="WP_131155846.1">
    <property type="nucleotide sequence ID" value="NZ_CP036402.1"/>
</dbReference>
<dbReference type="PANTHER" id="PTHR43252">
    <property type="entry name" value="TRANSCRIPTIONAL REGULATOR YQJI"/>
    <property type="match status" value="1"/>
</dbReference>
<dbReference type="Pfam" id="PF03551">
    <property type="entry name" value="PadR"/>
    <property type="match status" value="1"/>
</dbReference>
<sequence>MSSVRLFLLGALARKGPMHGHEIRRNAERDRTERWTDITVGSLYGALKRMANESLIEVHATEQHGNLPARTVYAITDEGRQELARQRQRFLEDTRPRPDPVDLALQYSDDLSHEQLRELVTERQLALTAQLDSWQDLVESATPHLQGLEPVIVRHTLRRLEAELAWHEELLAFLDDPEAG</sequence>
<gene>
    <name evidence="2" type="ORF">ER308_15590</name>
</gene>
<dbReference type="EMBL" id="CP036402">
    <property type="protein sequence ID" value="QBI20853.1"/>
    <property type="molecule type" value="Genomic_DNA"/>
</dbReference>
<dbReference type="AlphaFoldDB" id="A0A411YI09"/>
<dbReference type="KEGG" id="erz:ER308_15590"/>
<dbReference type="Proteomes" id="UP000291469">
    <property type="component" value="Chromosome"/>
</dbReference>
<dbReference type="InterPro" id="IPR005149">
    <property type="entry name" value="Tscrpt_reg_PadR_N"/>
</dbReference>
<accession>A0A411YI09</accession>
<dbReference type="OrthoDB" id="8443918at2"/>
<evidence type="ECO:0000259" key="1">
    <source>
        <dbReference type="Pfam" id="PF03551"/>
    </source>
</evidence>
<dbReference type="InterPro" id="IPR036388">
    <property type="entry name" value="WH-like_DNA-bd_sf"/>
</dbReference>
<dbReference type="InterPro" id="IPR036390">
    <property type="entry name" value="WH_DNA-bd_sf"/>
</dbReference>
<dbReference type="SUPFAM" id="SSF46785">
    <property type="entry name" value="Winged helix' DNA-binding domain"/>
    <property type="match status" value="1"/>
</dbReference>
<protein>
    <submittedName>
        <fullName evidence="2">PadR family transcriptional regulator</fullName>
    </submittedName>
</protein>